<dbReference type="Gene3D" id="2.30.29.50">
    <property type="entry name" value="Bacterial Pleckstrin homology domain"/>
    <property type="match status" value="1"/>
</dbReference>
<dbReference type="SUPFAM" id="SSF50729">
    <property type="entry name" value="PH domain-like"/>
    <property type="match status" value="1"/>
</dbReference>
<sequence>MGFLDGLMGNASQVDVNKLEKELEGILIDGEEIQSGYKVLRDSFIFTDRRLLLLDKQGMTGKKVEYHSIPYKSITHFSVETAGSFDLDSELKIWLSGSNEPIGKLFKKDSPIEEVQQTLAAYVL</sequence>
<dbReference type="OrthoDB" id="9803613at2"/>
<evidence type="ECO:0000313" key="3">
    <source>
        <dbReference type="Proteomes" id="UP000028868"/>
    </source>
</evidence>
<dbReference type="InterPro" id="IPR012544">
    <property type="entry name" value="PHb"/>
</dbReference>
<proteinExistence type="predicted"/>
<reference evidence="3" key="1">
    <citation type="submission" date="2014-03" db="EMBL/GenBank/DDBJ databases">
        <authorList>
            <person name="Urmite Genomes U."/>
        </authorList>
    </citation>
    <scope>NUCLEOTIDE SEQUENCE [LARGE SCALE GENOMIC DNA]</scope>
    <source>
        <strain evidence="3">HD-03</strain>
    </source>
</reference>
<dbReference type="EMBL" id="CCDI010000001">
    <property type="protein sequence ID" value="CDQ23352.1"/>
    <property type="molecule type" value="Genomic_DNA"/>
</dbReference>
<dbReference type="PANTHER" id="PTHR35796:SF3">
    <property type="entry name" value="BHLH DOMAIN-CONTAINING PROTEIN"/>
    <property type="match status" value="1"/>
</dbReference>
<accession>A0A059NZ71</accession>
<gene>
    <name evidence="2" type="ORF">BN983_01578</name>
</gene>
<organism evidence="2 3">
    <name type="scientific">Halobacillus karajensis</name>
    <dbReference type="NCBI Taxonomy" id="195088"/>
    <lineage>
        <taxon>Bacteria</taxon>
        <taxon>Bacillati</taxon>
        <taxon>Bacillota</taxon>
        <taxon>Bacilli</taxon>
        <taxon>Bacillales</taxon>
        <taxon>Bacillaceae</taxon>
        <taxon>Halobacillus</taxon>
    </lineage>
</organism>
<evidence type="ECO:0000313" key="2">
    <source>
        <dbReference type="EMBL" id="CDQ23352.1"/>
    </source>
</evidence>
<dbReference type="CDD" id="cd13225">
    <property type="entry name" value="PH-like_bacteria"/>
    <property type="match status" value="1"/>
</dbReference>
<keyword evidence="3" id="KW-1185">Reference proteome</keyword>
<dbReference type="AlphaFoldDB" id="A0A059NZ71"/>
<dbReference type="Proteomes" id="UP000028868">
    <property type="component" value="Unassembled WGS sequence"/>
</dbReference>
<dbReference type="RefSeq" id="WP_035507081.1">
    <property type="nucleotide sequence ID" value="NZ_CCDH010000001.1"/>
</dbReference>
<dbReference type="InterPro" id="IPR037063">
    <property type="entry name" value="PHb_sf"/>
</dbReference>
<comment type="caution">
    <text evidence="2">The sequence shown here is derived from an EMBL/GenBank/DDBJ whole genome shotgun (WGS) entry which is preliminary data.</text>
</comment>
<reference evidence="2 3" key="2">
    <citation type="submission" date="2014-05" db="EMBL/GenBank/DDBJ databases">
        <title>Draft genome sequence of Halobacillus karajensis HK-03.</title>
        <authorList>
            <person name="Khelaifia S."/>
            <person name="Croce O."/>
            <person name="Lagier J.C."/>
            <person name="Raoult D."/>
        </authorList>
    </citation>
    <scope>NUCLEOTIDE SEQUENCE [LARGE SCALE GENOMIC DNA]</scope>
    <source>
        <strain evidence="2 3">HD-03</strain>
    </source>
</reference>
<evidence type="ECO:0000259" key="1">
    <source>
        <dbReference type="Pfam" id="PF08000"/>
    </source>
</evidence>
<protein>
    <recommendedName>
        <fullName evidence="1">Bacterial Pleckstrin homology domain-containing protein</fullName>
    </recommendedName>
</protein>
<feature type="domain" description="Bacterial Pleckstrin homology" evidence="1">
    <location>
        <begin position="2"/>
        <end position="123"/>
    </location>
</feature>
<dbReference type="Pfam" id="PF08000">
    <property type="entry name" value="bPH_1"/>
    <property type="match status" value="1"/>
</dbReference>
<dbReference type="PANTHER" id="PTHR35796">
    <property type="entry name" value="HYPOTHETICAL CYTOSOLIC PROTEIN"/>
    <property type="match status" value="1"/>
</dbReference>
<name>A0A059NZ71_9BACI</name>